<dbReference type="EC" id="2.6.1.42" evidence="17"/>
<evidence type="ECO:0000313" key="19">
    <source>
        <dbReference type="Proteomes" id="UP000316598"/>
    </source>
</evidence>
<evidence type="ECO:0000313" key="18">
    <source>
        <dbReference type="EMBL" id="TWT49663.1"/>
    </source>
</evidence>
<evidence type="ECO:0000256" key="3">
    <source>
        <dbReference type="ARBA" id="ARBA00004824"/>
    </source>
</evidence>
<accession>A0A5C5WI29</accession>
<evidence type="ECO:0000256" key="11">
    <source>
        <dbReference type="ARBA" id="ARBA00023304"/>
    </source>
</evidence>
<sequence length="286" mass="31286">MSQQIYINGEYFSRENAKVSVYDHGLLYGDGVFEGMRIYSGRVFRLQQHLVRLWESAAAIALPMPISIEKLTDDVNECVAKNALDDGYIRLVVTRGAGPLGLDPYKCSNPQIIIIADKISLYPEQMYEDGLELVTAATIRNHPAALSPRIKSLNYLNNIMAKMEGLKAGCVEAVMLNTKGEVAECTGDNLFIVRRGELSTPPIDAGILEGITRGAVLELAKAAGIKTHEVPLTRHDIFIADECFLTGSAAEVIAAVKLDDRVIGNGKPGPVTTKLNEAFRKLVREQ</sequence>
<dbReference type="RefSeq" id="WP_146517184.1">
    <property type="nucleotide sequence ID" value="NZ_SJPI01000003.1"/>
</dbReference>
<evidence type="ECO:0000256" key="15">
    <source>
        <dbReference type="RuleBase" id="RU004106"/>
    </source>
</evidence>
<keyword evidence="11 17" id="KW-0100">Branched-chain amino acid biosynthesis</keyword>
<dbReference type="Pfam" id="PF01063">
    <property type="entry name" value="Aminotran_4"/>
    <property type="match status" value="1"/>
</dbReference>
<dbReference type="OrthoDB" id="9805628at2"/>
<dbReference type="PROSITE" id="PS00770">
    <property type="entry name" value="AA_TRANSFER_CLASS_4"/>
    <property type="match status" value="1"/>
</dbReference>
<dbReference type="EMBL" id="SJPI01000003">
    <property type="protein sequence ID" value="TWT49663.1"/>
    <property type="molecule type" value="Genomic_DNA"/>
</dbReference>
<dbReference type="PANTHER" id="PTHR42743:SF11">
    <property type="entry name" value="AMINODEOXYCHORISMATE LYASE"/>
    <property type="match status" value="1"/>
</dbReference>
<dbReference type="Proteomes" id="UP000316598">
    <property type="component" value="Unassembled WGS sequence"/>
</dbReference>
<evidence type="ECO:0000256" key="12">
    <source>
        <dbReference type="ARBA" id="ARBA00048212"/>
    </source>
</evidence>
<dbReference type="UniPathway" id="UPA00047">
    <property type="reaction ID" value="UER00058"/>
</dbReference>
<comment type="similarity">
    <text evidence="6 15">Belongs to the class-IV pyridoxal-phosphate-dependent aminotransferase family.</text>
</comment>
<dbReference type="InterPro" id="IPR001544">
    <property type="entry name" value="Aminotrans_IV"/>
</dbReference>
<comment type="pathway">
    <text evidence="4 17">Amino-acid biosynthesis; L-valine biosynthesis; L-valine from pyruvate: step 4/4.</text>
</comment>
<dbReference type="GO" id="GO:0009097">
    <property type="term" value="P:isoleucine biosynthetic process"/>
    <property type="evidence" value="ECO:0007669"/>
    <property type="project" value="UniProtKB-UniPathway"/>
</dbReference>
<keyword evidence="19" id="KW-1185">Reference proteome</keyword>
<dbReference type="FunFam" id="3.20.10.10:FF:000002">
    <property type="entry name" value="D-alanine aminotransferase"/>
    <property type="match status" value="1"/>
</dbReference>
<dbReference type="GO" id="GO:0052654">
    <property type="term" value="F:L-leucine-2-oxoglutarate transaminase activity"/>
    <property type="evidence" value="ECO:0007669"/>
    <property type="project" value="RHEA"/>
</dbReference>
<evidence type="ECO:0000256" key="2">
    <source>
        <dbReference type="ARBA" id="ARBA00003109"/>
    </source>
</evidence>
<dbReference type="GO" id="GO:0052655">
    <property type="term" value="F:L-valine-2-oxoglutarate transaminase activity"/>
    <property type="evidence" value="ECO:0007669"/>
    <property type="project" value="RHEA"/>
</dbReference>
<comment type="catalytic activity">
    <reaction evidence="13 17">
        <text>L-isoleucine + 2-oxoglutarate = (S)-3-methyl-2-oxopentanoate + L-glutamate</text>
        <dbReference type="Rhea" id="RHEA:24801"/>
        <dbReference type="ChEBI" id="CHEBI:16810"/>
        <dbReference type="ChEBI" id="CHEBI:29985"/>
        <dbReference type="ChEBI" id="CHEBI:35146"/>
        <dbReference type="ChEBI" id="CHEBI:58045"/>
        <dbReference type="EC" id="2.6.1.42"/>
    </reaction>
</comment>
<comment type="caution">
    <text evidence="18">The sequence shown here is derived from an EMBL/GenBank/DDBJ whole genome shotgun (WGS) entry which is preliminary data.</text>
</comment>
<dbReference type="GO" id="GO:0005829">
    <property type="term" value="C:cytosol"/>
    <property type="evidence" value="ECO:0007669"/>
    <property type="project" value="TreeGrafter"/>
</dbReference>
<proteinExistence type="inferred from homology"/>
<dbReference type="UniPathway" id="UPA00048">
    <property type="reaction ID" value="UER00073"/>
</dbReference>
<comment type="catalytic activity">
    <reaction evidence="14 17">
        <text>L-leucine + 2-oxoglutarate = 4-methyl-2-oxopentanoate + L-glutamate</text>
        <dbReference type="Rhea" id="RHEA:18321"/>
        <dbReference type="ChEBI" id="CHEBI:16810"/>
        <dbReference type="ChEBI" id="CHEBI:17865"/>
        <dbReference type="ChEBI" id="CHEBI:29985"/>
        <dbReference type="ChEBI" id="CHEBI:57427"/>
        <dbReference type="EC" id="2.6.1.42"/>
    </reaction>
</comment>
<evidence type="ECO:0000256" key="4">
    <source>
        <dbReference type="ARBA" id="ARBA00004931"/>
    </source>
</evidence>
<dbReference type="SUPFAM" id="SSF56752">
    <property type="entry name" value="D-aminoacid aminotransferase-like PLP-dependent enzymes"/>
    <property type="match status" value="1"/>
</dbReference>
<dbReference type="AlphaFoldDB" id="A0A5C5WI29"/>
<dbReference type="NCBIfam" id="TIGR01122">
    <property type="entry name" value="ilvE_I"/>
    <property type="match status" value="1"/>
</dbReference>
<evidence type="ECO:0000256" key="14">
    <source>
        <dbReference type="ARBA" id="ARBA00049229"/>
    </source>
</evidence>
<keyword evidence="8 17" id="KW-0028">Amino-acid biosynthesis</keyword>
<dbReference type="InterPro" id="IPR005785">
    <property type="entry name" value="B_amino_transI"/>
</dbReference>
<reference evidence="18 19" key="1">
    <citation type="submission" date="2019-02" db="EMBL/GenBank/DDBJ databases">
        <title>Deep-cultivation of Planctomycetes and their phenomic and genomic characterization uncovers novel biology.</title>
        <authorList>
            <person name="Wiegand S."/>
            <person name="Jogler M."/>
            <person name="Boedeker C."/>
            <person name="Pinto D."/>
            <person name="Vollmers J."/>
            <person name="Rivas-Marin E."/>
            <person name="Kohn T."/>
            <person name="Peeters S.H."/>
            <person name="Heuer A."/>
            <person name="Rast P."/>
            <person name="Oberbeckmann S."/>
            <person name="Bunk B."/>
            <person name="Jeske O."/>
            <person name="Meyerdierks A."/>
            <person name="Storesund J.E."/>
            <person name="Kallscheuer N."/>
            <person name="Luecker S."/>
            <person name="Lage O.M."/>
            <person name="Pohl T."/>
            <person name="Merkel B.J."/>
            <person name="Hornburger P."/>
            <person name="Mueller R.-W."/>
            <person name="Bruemmer F."/>
            <person name="Labrenz M."/>
            <person name="Spormann A.M."/>
            <person name="Op Den Camp H."/>
            <person name="Overmann J."/>
            <person name="Amann R."/>
            <person name="Jetten M.S.M."/>
            <person name="Mascher T."/>
            <person name="Medema M.H."/>
            <person name="Devos D.P."/>
            <person name="Kaster A.-K."/>
            <person name="Ovreas L."/>
            <person name="Rohde M."/>
            <person name="Galperin M.Y."/>
            <person name="Jogler C."/>
        </authorList>
    </citation>
    <scope>NUCLEOTIDE SEQUENCE [LARGE SCALE GENOMIC DNA]</scope>
    <source>
        <strain evidence="18 19">Pla22</strain>
    </source>
</reference>
<organism evidence="18 19">
    <name type="scientific">Rubripirellula amarantea</name>
    <dbReference type="NCBI Taxonomy" id="2527999"/>
    <lineage>
        <taxon>Bacteria</taxon>
        <taxon>Pseudomonadati</taxon>
        <taxon>Planctomycetota</taxon>
        <taxon>Planctomycetia</taxon>
        <taxon>Pirellulales</taxon>
        <taxon>Pirellulaceae</taxon>
        <taxon>Rubripirellula</taxon>
    </lineage>
</organism>
<dbReference type="GO" id="GO:0052656">
    <property type="term" value="F:L-isoleucine-2-oxoglutarate transaminase activity"/>
    <property type="evidence" value="ECO:0007669"/>
    <property type="project" value="RHEA"/>
</dbReference>
<keyword evidence="7 17" id="KW-0032">Aminotransferase</keyword>
<dbReference type="GO" id="GO:0009099">
    <property type="term" value="P:L-valine biosynthetic process"/>
    <property type="evidence" value="ECO:0007669"/>
    <property type="project" value="UniProtKB-UniPathway"/>
</dbReference>
<dbReference type="Gene3D" id="3.30.470.10">
    <property type="match status" value="1"/>
</dbReference>
<evidence type="ECO:0000256" key="16">
    <source>
        <dbReference type="RuleBase" id="RU004516"/>
    </source>
</evidence>
<comment type="function">
    <text evidence="2 17">Acts on leucine, isoleucine and valine.</text>
</comment>
<evidence type="ECO:0000256" key="5">
    <source>
        <dbReference type="ARBA" id="ARBA00005072"/>
    </source>
</evidence>
<gene>
    <name evidence="18" type="primary">ilvE_2</name>
    <name evidence="17" type="synonym">ilvE</name>
    <name evidence="18" type="ORF">Pla22_48610</name>
</gene>
<evidence type="ECO:0000256" key="1">
    <source>
        <dbReference type="ARBA" id="ARBA00001933"/>
    </source>
</evidence>
<keyword evidence="9 17" id="KW-0808">Transferase</keyword>
<dbReference type="InterPro" id="IPR043131">
    <property type="entry name" value="BCAT-like_N"/>
</dbReference>
<keyword evidence="10 16" id="KW-0663">Pyridoxal phosphate</keyword>
<comment type="pathway">
    <text evidence="5 17">Amino-acid biosynthesis; L-leucine biosynthesis; L-leucine from 3-methyl-2-oxobutanoate: step 4/4.</text>
</comment>
<evidence type="ECO:0000256" key="8">
    <source>
        <dbReference type="ARBA" id="ARBA00022605"/>
    </source>
</evidence>
<evidence type="ECO:0000256" key="17">
    <source>
        <dbReference type="RuleBase" id="RU364094"/>
    </source>
</evidence>
<dbReference type="InterPro" id="IPR043132">
    <property type="entry name" value="BCAT-like_C"/>
</dbReference>
<dbReference type="NCBIfam" id="NF006185">
    <property type="entry name" value="PRK08320.1"/>
    <property type="match status" value="1"/>
</dbReference>
<dbReference type="InterPro" id="IPR050571">
    <property type="entry name" value="Class-IV_PLP-Dep_Aminotrnsfr"/>
</dbReference>
<comment type="cofactor">
    <cofactor evidence="1 16">
        <name>pyridoxal 5'-phosphate</name>
        <dbReference type="ChEBI" id="CHEBI:597326"/>
    </cofactor>
</comment>
<dbReference type="PANTHER" id="PTHR42743">
    <property type="entry name" value="AMINO-ACID AMINOTRANSFERASE"/>
    <property type="match status" value="1"/>
</dbReference>
<protein>
    <recommendedName>
        <fullName evidence="17">Branched-chain-amino-acid aminotransferase</fullName>
        <shortName evidence="17">BCAT</shortName>
        <ecNumber evidence="17">2.6.1.42</ecNumber>
    </recommendedName>
</protein>
<comment type="pathway">
    <text evidence="3 17">Amino-acid biosynthesis; L-isoleucine biosynthesis; L-isoleucine from 2-oxobutanoate: step 4/4.</text>
</comment>
<evidence type="ECO:0000256" key="6">
    <source>
        <dbReference type="ARBA" id="ARBA00009320"/>
    </source>
</evidence>
<evidence type="ECO:0000256" key="10">
    <source>
        <dbReference type="ARBA" id="ARBA00022898"/>
    </source>
</evidence>
<name>A0A5C5WI29_9BACT</name>
<comment type="catalytic activity">
    <reaction evidence="12 17">
        <text>L-valine + 2-oxoglutarate = 3-methyl-2-oxobutanoate + L-glutamate</text>
        <dbReference type="Rhea" id="RHEA:24813"/>
        <dbReference type="ChEBI" id="CHEBI:11851"/>
        <dbReference type="ChEBI" id="CHEBI:16810"/>
        <dbReference type="ChEBI" id="CHEBI:29985"/>
        <dbReference type="ChEBI" id="CHEBI:57762"/>
        <dbReference type="EC" id="2.6.1.42"/>
    </reaction>
</comment>
<dbReference type="GO" id="GO:0009098">
    <property type="term" value="P:L-leucine biosynthetic process"/>
    <property type="evidence" value="ECO:0007669"/>
    <property type="project" value="UniProtKB-UniPathway"/>
</dbReference>
<evidence type="ECO:0000256" key="9">
    <source>
        <dbReference type="ARBA" id="ARBA00022679"/>
    </source>
</evidence>
<evidence type="ECO:0000256" key="7">
    <source>
        <dbReference type="ARBA" id="ARBA00022576"/>
    </source>
</evidence>
<dbReference type="CDD" id="cd01558">
    <property type="entry name" value="D-AAT_like"/>
    <property type="match status" value="1"/>
</dbReference>
<evidence type="ECO:0000256" key="13">
    <source>
        <dbReference type="ARBA" id="ARBA00048798"/>
    </source>
</evidence>
<dbReference type="InterPro" id="IPR018300">
    <property type="entry name" value="Aminotrans_IV_CS"/>
</dbReference>
<dbReference type="Gene3D" id="3.20.10.10">
    <property type="entry name" value="D-amino Acid Aminotransferase, subunit A, domain 2"/>
    <property type="match status" value="1"/>
</dbReference>
<dbReference type="InterPro" id="IPR036038">
    <property type="entry name" value="Aminotransferase-like"/>
</dbReference>
<dbReference type="UniPathway" id="UPA00049">
    <property type="reaction ID" value="UER00062"/>
</dbReference>
<dbReference type="FunFam" id="3.30.470.10:FF:000006">
    <property type="entry name" value="Branched-chain-amino-acid aminotransferase"/>
    <property type="match status" value="1"/>
</dbReference>